<sequence>MTTPTPPNDPAPTPESSPPSQPPTPDTPPPPSAENTDSSADPANQPPNAAVDVEALRAEVADWRTRFEGAQQGIVDKIATALGIGTDEAPTVEQVTDQLTAAQRDARERAVDLAVYRAAGMAGADPDALLDSTAFRKRVAELDPAADGFAAKVTAAITAAVKDNPRLATSPATAPRSGAEITGGSPSGSDDLGSLPVEDYIKRTRKGRS</sequence>
<feature type="region of interest" description="Disordered" evidence="1">
    <location>
        <begin position="162"/>
        <end position="209"/>
    </location>
</feature>
<proteinExistence type="predicted"/>
<dbReference type="AlphaFoldDB" id="A0A4V2S8L4"/>
<evidence type="ECO:0000313" key="2">
    <source>
        <dbReference type="EMBL" id="TCO64380.1"/>
    </source>
</evidence>
<name>A0A4V2S8L4_9PSEU</name>
<organism evidence="2 3">
    <name type="scientific">Actinocrispum wychmicini</name>
    <dbReference type="NCBI Taxonomy" id="1213861"/>
    <lineage>
        <taxon>Bacteria</taxon>
        <taxon>Bacillati</taxon>
        <taxon>Actinomycetota</taxon>
        <taxon>Actinomycetes</taxon>
        <taxon>Pseudonocardiales</taxon>
        <taxon>Pseudonocardiaceae</taxon>
        <taxon>Actinocrispum</taxon>
    </lineage>
</organism>
<accession>A0A4V2S8L4</accession>
<dbReference type="RefSeq" id="WP_132110099.1">
    <property type="nucleotide sequence ID" value="NZ_SLWS01000001.1"/>
</dbReference>
<dbReference type="OrthoDB" id="4546967at2"/>
<reference evidence="2 3" key="1">
    <citation type="submission" date="2019-03" db="EMBL/GenBank/DDBJ databases">
        <title>Genomic Encyclopedia of Type Strains, Phase IV (KMG-IV): sequencing the most valuable type-strain genomes for metagenomic binning, comparative biology and taxonomic classification.</title>
        <authorList>
            <person name="Goeker M."/>
        </authorList>
    </citation>
    <scope>NUCLEOTIDE SEQUENCE [LARGE SCALE GENOMIC DNA]</scope>
    <source>
        <strain evidence="2 3">DSM 45934</strain>
    </source>
</reference>
<feature type="region of interest" description="Disordered" evidence="1">
    <location>
        <begin position="1"/>
        <end position="49"/>
    </location>
</feature>
<dbReference type="EMBL" id="SLWS01000001">
    <property type="protein sequence ID" value="TCO64380.1"/>
    <property type="molecule type" value="Genomic_DNA"/>
</dbReference>
<comment type="caution">
    <text evidence="2">The sequence shown here is derived from an EMBL/GenBank/DDBJ whole genome shotgun (WGS) entry which is preliminary data.</text>
</comment>
<dbReference type="Proteomes" id="UP000295680">
    <property type="component" value="Unassembled WGS sequence"/>
</dbReference>
<protein>
    <recommendedName>
        <fullName evidence="4">Scaffolding protein</fullName>
    </recommendedName>
</protein>
<gene>
    <name evidence="2" type="ORF">EV192_101148</name>
</gene>
<evidence type="ECO:0000313" key="3">
    <source>
        <dbReference type="Proteomes" id="UP000295680"/>
    </source>
</evidence>
<feature type="compositionally biased region" description="Pro residues" evidence="1">
    <location>
        <begin position="1"/>
        <end position="32"/>
    </location>
</feature>
<feature type="compositionally biased region" description="Low complexity" evidence="1">
    <location>
        <begin position="183"/>
        <end position="196"/>
    </location>
</feature>
<evidence type="ECO:0000256" key="1">
    <source>
        <dbReference type="SAM" id="MobiDB-lite"/>
    </source>
</evidence>
<keyword evidence="3" id="KW-1185">Reference proteome</keyword>
<evidence type="ECO:0008006" key="4">
    <source>
        <dbReference type="Google" id="ProtNLM"/>
    </source>
</evidence>